<gene>
    <name evidence="2" type="ORF">MW290_20595</name>
</gene>
<keyword evidence="1" id="KW-0472">Membrane</keyword>
<dbReference type="Proteomes" id="UP001056201">
    <property type="component" value="Chromosome 2"/>
</dbReference>
<reference evidence="2" key="1">
    <citation type="submission" date="2022-05" db="EMBL/GenBank/DDBJ databases">
        <title>An RpoN-dependent PEP-CTERM gene is involved in floc formation of an Aquincola tertiaricarbonis strain.</title>
        <authorList>
            <person name="Qiu D."/>
            <person name="Xia M."/>
        </authorList>
    </citation>
    <scope>NUCLEOTIDE SEQUENCE</scope>
    <source>
        <strain evidence="2">RN12</strain>
    </source>
</reference>
<evidence type="ECO:0000313" key="2">
    <source>
        <dbReference type="EMBL" id="URI11350.1"/>
    </source>
</evidence>
<dbReference type="RefSeq" id="WP_250199546.1">
    <property type="nucleotide sequence ID" value="NZ_CP097636.1"/>
</dbReference>
<dbReference type="InterPro" id="IPR008407">
    <property type="entry name" value="Brnchd-chn_aa_trnsp_AzlD"/>
</dbReference>
<sequence>MSWPDGIDWTVLACGAGTLLLRTLPFIAQRRSPTPWASSLARWWSAFTTAIGPSALGTLLVVSVWPLARGHEQRPDEAAVAVAVGLLAVWVTRARLGGLVGAMLAGALVYGVTKALLNAF</sequence>
<name>A0ABY4SFJ0_AQUTE</name>
<proteinExistence type="predicted"/>
<dbReference type="Pfam" id="PF05437">
    <property type="entry name" value="AzlD"/>
    <property type="match status" value="1"/>
</dbReference>
<feature type="transmembrane region" description="Helical" evidence="1">
    <location>
        <begin position="96"/>
        <end position="117"/>
    </location>
</feature>
<keyword evidence="3" id="KW-1185">Reference proteome</keyword>
<evidence type="ECO:0000256" key="1">
    <source>
        <dbReference type="SAM" id="Phobius"/>
    </source>
</evidence>
<protein>
    <submittedName>
        <fullName evidence="2">AzlD domain-containing protein</fullName>
    </submittedName>
</protein>
<organism evidence="2 3">
    <name type="scientific">Aquincola tertiaricarbonis</name>
    <dbReference type="NCBI Taxonomy" id="391953"/>
    <lineage>
        <taxon>Bacteria</taxon>
        <taxon>Pseudomonadati</taxon>
        <taxon>Pseudomonadota</taxon>
        <taxon>Betaproteobacteria</taxon>
        <taxon>Burkholderiales</taxon>
        <taxon>Sphaerotilaceae</taxon>
        <taxon>Aquincola</taxon>
    </lineage>
</organism>
<keyword evidence="1" id="KW-0812">Transmembrane</keyword>
<accession>A0ABY4SFJ0</accession>
<keyword evidence="1" id="KW-1133">Transmembrane helix</keyword>
<feature type="transmembrane region" description="Helical" evidence="1">
    <location>
        <begin position="40"/>
        <end position="65"/>
    </location>
</feature>
<dbReference type="EMBL" id="CP097636">
    <property type="protein sequence ID" value="URI11350.1"/>
    <property type="molecule type" value="Genomic_DNA"/>
</dbReference>
<evidence type="ECO:0000313" key="3">
    <source>
        <dbReference type="Proteomes" id="UP001056201"/>
    </source>
</evidence>